<evidence type="ECO:0000313" key="1">
    <source>
        <dbReference type="EMBL" id="GGP03189.1"/>
    </source>
</evidence>
<comment type="caution">
    <text evidence="1">The sequence shown here is derived from an EMBL/GenBank/DDBJ whole genome shotgun (WGS) entry which is preliminary data.</text>
</comment>
<reference evidence="1" key="2">
    <citation type="submission" date="2020-09" db="EMBL/GenBank/DDBJ databases">
        <authorList>
            <person name="Sun Q."/>
            <person name="Zhou Y."/>
        </authorList>
    </citation>
    <scope>NUCLEOTIDE SEQUENCE</scope>
    <source>
        <strain evidence="1">CGMCC 4.7430</strain>
    </source>
</reference>
<dbReference type="AlphaFoldDB" id="A0A918A0N8"/>
<proteinExistence type="predicted"/>
<sequence length="253" mass="27285">MPKYAELSTYAGAIAPVIGAVHVNVHAAARAVGRELSGAPDPSPGFLNDLRFTLPLRPLTRAALAAVYRYGTADERESIIQEHLEQGTLTEDPDGLLHATAHGLEIIHSLYGLHAAAVERIWPDHDVPALATLARSVLTRAQQDLSTTVHPSGHSAEAVGGAFAVVVPPYEPLDAPPGVLLFNRLAALRYHRADAHAAAWQEAGLSVADIVALKRGPVRERIEARTNQRAARPYRILSEAERARLYDGLLRLV</sequence>
<gene>
    <name evidence="1" type="ORF">GCM10012278_13410</name>
</gene>
<keyword evidence="2" id="KW-1185">Reference proteome</keyword>
<dbReference type="Proteomes" id="UP000660745">
    <property type="component" value="Unassembled WGS sequence"/>
</dbReference>
<dbReference type="RefSeq" id="WP_189137588.1">
    <property type="nucleotide sequence ID" value="NZ_BMNK01000002.1"/>
</dbReference>
<organism evidence="1 2">
    <name type="scientific">Nonomuraea glycinis</name>
    <dbReference type="NCBI Taxonomy" id="2047744"/>
    <lineage>
        <taxon>Bacteria</taxon>
        <taxon>Bacillati</taxon>
        <taxon>Actinomycetota</taxon>
        <taxon>Actinomycetes</taxon>
        <taxon>Streptosporangiales</taxon>
        <taxon>Streptosporangiaceae</taxon>
        <taxon>Nonomuraea</taxon>
    </lineage>
</organism>
<evidence type="ECO:0000313" key="2">
    <source>
        <dbReference type="Proteomes" id="UP000660745"/>
    </source>
</evidence>
<accession>A0A918A0N8</accession>
<name>A0A918A0N8_9ACTN</name>
<reference evidence="1" key="1">
    <citation type="journal article" date="2014" name="Int. J. Syst. Evol. Microbiol.">
        <title>Complete genome sequence of Corynebacterium casei LMG S-19264T (=DSM 44701T), isolated from a smear-ripened cheese.</title>
        <authorList>
            <consortium name="US DOE Joint Genome Institute (JGI-PGF)"/>
            <person name="Walter F."/>
            <person name="Albersmeier A."/>
            <person name="Kalinowski J."/>
            <person name="Ruckert C."/>
        </authorList>
    </citation>
    <scope>NUCLEOTIDE SEQUENCE</scope>
    <source>
        <strain evidence="1">CGMCC 4.7430</strain>
    </source>
</reference>
<protein>
    <submittedName>
        <fullName evidence="1">Uncharacterized protein</fullName>
    </submittedName>
</protein>
<dbReference type="EMBL" id="BMNK01000002">
    <property type="protein sequence ID" value="GGP03189.1"/>
    <property type="molecule type" value="Genomic_DNA"/>
</dbReference>